<evidence type="ECO:0000256" key="2">
    <source>
        <dbReference type="ARBA" id="ARBA00023002"/>
    </source>
</evidence>
<protein>
    <recommendedName>
        <fullName evidence="6">C-factor</fullName>
    </recommendedName>
</protein>
<comment type="caution">
    <text evidence="4">The sequence shown here is derived from an EMBL/GenBank/DDBJ whole genome shotgun (WGS) entry which is preliminary data.</text>
</comment>
<proteinExistence type="inferred from homology"/>
<dbReference type="InterPro" id="IPR036291">
    <property type="entry name" value="NAD(P)-bd_dom_sf"/>
</dbReference>
<sequence length="243" mass="26108">MANIVVTGASRGLGFEFVRQLAKFSKTPNVFALCRNPQSAEKLQKLSSENSNIKIVKADMTDFESYKNVVSSIQGNINNGGINLLINNAGIMLKDTVNSVKYKSIIDSFEINAVAPLLFTKALLPLLKKADENAFPTNVGKSSVLNISAHLGSIEENTAGGYASYRLSKAAVNMATKCLAMELKPANIFVMALHPGWVKTDMGGEAAPLTAEASVNGMLTVLAKCEESHRGGLFTNKGKRIPW</sequence>
<keyword evidence="2" id="KW-0560">Oxidoreductase</keyword>
<keyword evidence="5" id="KW-1185">Reference proteome</keyword>
<organism evidence="4 5">
    <name type="scientific">Oedothorax gibbosus</name>
    <dbReference type="NCBI Taxonomy" id="931172"/>
    <lineage>
        <taxon>Eukaryota</taxon>
        <taxon>Metazoa</taxon>
        <taxon>Ecdysozoa</taxon>
        <taxon>Arthropoda</taxon>
        <taxon>Chelicerata</taxon>
        <taxon>Arachnida</taxon>
        <taxon>Araneae</taxon>
        <taxon>Araneomorphae</taxon>
        <taxon>Entelegynae</taxon>
        <taxon>Araneoidea</taxon>
        <taxon>Linyphiidae</taxon>
        <taxon>Erigoninae</taxon>
        <taxon>Oedothorax</taxon>
    </lineage>
</organism>
<dbReference type="Proteomes" id="UP000827092">
    <property type="component" value="Unassembled WGS sequence"/>
</dbReference>
<dbReference type="Pfam" id="PF00106">
    <property type="entry name" value="adh_short"/>
    <property type="match status" value="1"/>
</dbReference>
<dbReference type="CDD" id="cd05325">
    <property type="entry name" value="carb_red_sniffer_like_SDR_c"/>
    <property type="match status" value="1"/>
</dbReference>
<gene>
    <name evidence="4" type="ORF">JTE90_020827</name>
</gene>
<evidence type="ECO:0000256" key="1">
    <source>
        <dbReference type="ARBA" id="ARBA00022857"/>
    </source>
</evidence>
<dbReference type="GO" id="GO:0016491">
    <property type="term" value="F:oxidoreductase activity"/>
    <property type="evidence" value="ECO:0007669"/>
    <property type="project" value="UniProtKB-KW"/>
</dbReference>
<evidence type="ECO:0000313" key="5">
    <source>
        <dbReference type="Proteomes" id="UP000827092"/>
    </source>
</evidence>
<dbReference type="PRINTS" id="PR00081">
    <property type="entry name" value="GDHRDH"/>
</dbReference>
<comment type="similarity">
    <text evidence="3">Belongs to the short-chain dehydrogenases/reductases (SDR) family.</text>
</comment>
<dbReference type="GO" id="GO:0005737">
    <property type="term" value="C:cytoplasm"/>
    <property type="evidence" value="ECO:0007669"/>
    <property type="project" value="TreeGrafter"/>
</dbReference>
<reference evidence="4 5" key="1">
    <citation type="journal article" date="2022" name="Nat. Ecol. Evol.">
        <title>A masculinizing supergene underlies an exaggerated male reproductive morph in a spider.</title>
        <authorList>
            <person name="Hendrickx F."/>
            <person name="De Corte Z."/>
            <person name="Sonet G."/>
            <person name="Van Belleghem S.M."/>
            <person name="Kostlbacher S."/>
            <person name="Vangestel C."/>
        </authorList>
    </citation>
    <scope>NUCLEOTIDE SEQUENCE [LARGE SCALE GENOMIC DNA]</scope>
    <source>
        <strain evidence="4">W744_W776</strain>
    </source>
</reference>
<dbReference type="InterPro" id="IPR002347">
    <property type="entry name" value="SDR_fam"/>
</dbReference>
<dbReference type="InterPro" id="IPR051468">
    <property type="entry name" value="Fungal_SecMetab_SDRs"/>
</dbReference>
<dbReference type="Gene3D" id="3.40.50.720">
    <property type="entry name" value="NAD(P)-binding Rossmann-like Domain"/>
    <property type="match status" value="1"/>
</dbReference>
<evidence type="ECO:0000313" key="4">
    <source>
        <dbReference type="EMBL" id="KAG8178121.1"/>
    </source>
</evidence>
<keyword evidence="1" id="KW-0521">NADP</keyword>
<dbReference type="PANTHER" id="PTHR43544:SF7">
    <property type="entry name" value="NADB-LER2"/>
    <property type="match status" value="1"/>
</dbReference>
<evidence type="ECO:0008006" key="6">
    <source>
        <dbReference type="Google" id="ProtNLM"/>
    </source>
</evidence>
<dbReference type="PANTHER" id="PTHR43544">
    <property type="entry name" value="SHORT-CHAIN DEHYDROGENASE/REDUCTASE"/>
    <property type="match status" value="1"/>
</dbReference>
<name>A0AAV6U3L2_9ARAC</name>
<dbReference type="EMBL" id="JAFNEN010000716">
    <property type="protein sequence ID" value="KAG8178121.1"/>
    <property type="molecule type" value="Genomic_DNA"/>
</dbReference>
<evidence type="ECO:0000256" key="3">
    <source>
        <dbReference type="RuleBase" id="RU000363"/>
    </source>
</evidence>
<dbReference type="SUPFAM" id="SSF51735">
    <property type="entry name" value="NAD(P)-binding Rossmann-fold domains"/>
    <property type="match status" value="1"/>
</dbReference>
<accession>A0AAV6U3L2</accession>
<dbReference type="PRINTS" id="PR00080">
    <property type="entry name" value="SDRFAMILY"/>
</dbReference>
<dbReference type="AlphaFoldDB" id="A0AAV6U3L2"/>